<gene>
    <name evidence="5" type="primary">ATAT1</name>
    <name evidence="5" type="ORF">SK128_009877</name>
</gene>
<dbReference type="HAMAP" id="MF_03130">
    <property type="entry name" value="mec17"/>
    <property type="match status" value="1"/>
</dbReference>
<feature type="compositionally biased region" description="Basic and acidic residues" evidence="3">
    <location>
        <begin position="291"/>
        <end position="303"/>
    </location>
</feature>
<keyword evidence="6" id="KW-1185">Reference proteome</keyword>
<proteinExistence type="inferred from homology"/>
<dbReference type="GO" id="GO:0019799">
    <property type="term" value="F:tubulin N-acetyltransferase activity"/>
    <property type="evidence" value="ECO:0007669"/>
    <property type="project" value="UniProtKB-EC"/>
</dbReference>
<dbReference type="PANTHER" id="PTHR12327">
    <property type="entry name" value="ALPHA-TUBULIN N-ACETYLTRANSFERASE 1"/>
    <property type="match status" value="1"/>
</dbReference>
<evidence type="ECO:0000313" key="6">
    <source>
        <dbReference type="Proteomes" id="UP001381693"/>
    </source>
</evidence>
<evidence type="ECO:0000259" key="4">
    <source>
        <dbReference type="PROSITE" id="PS51730"/>
    </source>
</evidence>
<dbReference type="EC" id="2.3.1.108" evidence="5"/>
<evidence type="ECO:0000256" key="1">
    <source>
        <dbReference type="ARBA" id="ARBA00022679"/>
    </source>
</evidence>
<dbReference type="InterPro" id="IPR016181">
    <property type="entry name" value="Acyl_CoA_acyltransferase"/>
</dbReference>
<evidence type="ECO:0000256" key="2">
    <source>
        <dbReference type="ARBA" id="ARBA00023315"/>
    </source>
</evidence>
<organism evidence="5 6">
    <name type="scientific">Halocaridina rubra</name>
    <name type="common">Hawaiian red shrimp</name>
    <dbReference type="NCBI Taxonomy" id="373956"/>
    <lineage>
        <taxon>Eukaryota</taxon>
        <taxon>Metazoa</taxon>
        <taxon>Ecdysozoa</taxon>
        <taxon>Arthropoda</taxon>
        <taxon>Crustacea</taxon>
        <taxon>Multicrustacea</taxon>
        <taxon>Malacostraca</taxon>
        <taxon>Eumalacostraca</taxon>
        <taxon>Eucarida</taxon>
        <taxon>Decapoda</taxon>
        <taxon>Pleocyemata</taxon>
        <taxon>Caridea</taxon>
        <taxon>Atyoidea</taxon>
        <taxon>Atyidae</taxon>
        <taxon>Halocaridina</taxon>
    </lineage>
</organism>
<dbReference type="PROSITE" id="PS51730">
    <property type="entry name" value="GNAT_ATAT"/>
    <property type="match status" value="1"/>
</dbReference>
<dbReference type="InterPro" id="IPR007965">
    <property type="entry name" value="GNAT_ATAT"/>
</dbReference>
<feature type="compositionally biased region" description="Polar residues" evidence="3">
    <location>
        <begin position="228"/>
        <end position="266"/>
    </location>
</feature>
<dbReference type="EMBL" id="JAXCGZ010007597">
    <property type="protein sequence ID" value="KAK7079028.1"/>
    <property type="molecule type" value="Genomic_DNA"/>
</dbReference>
<accession>A0AAN9A909</accession>
<feature type="domain" description="N-acetyltransferase" evidence="4">
    <location>
        <begin position="1"/>
        <end position="152"/>
    </location>
</feature>
<dbReference type="SUPFAM" id="SSF55729">
    <property type="entry name" value="Acyl-CoA N-acyltransferases (Nat)"/>
    <property type="match status" value="1"/>
</dbReference>
<name>A0AAN9A909_HALRR</name>
<reference evidence="5 6" key="1">
    <citation type="submission" date="2023-11" db="EMBL/GenBank/DDBJ databases">
        <title>Halocaridina rubra genome assembly.</title>
        <authorList>
            <person name="Smith C."/>
        </authorList>
    </citation>
    <scope>NUCLEOTIDE SEQUENCE [LARGE SCALE GENOMIC DNA]</scope>
    <source>
        <strain evidence="5">EP-1</strain>
        <tissue evidence="5">Whole</tissue>
    </source>
</reference>
<feature type="non-terminal residue" evidence="5">
    <location>
        <position position="1"/>
    </location>
</feature>
<sequence>VEYQQLYQIINAIGEASSFAQGLNNVITTAEKLQNSDHFLYLMKEDDESIDITLVVGMLKIGRKKLFLLDHDQRTKECAPLCVLDFYIHESRQRRGYGRRLFDYMLRDQNVKPDHMAVDKPSDKFLGFLKKHYGLWKQVPQINNFVVYDSFFSERPIVPDEAALTFVSRSPRAASPDRNISPNASRRSSSSYSHSAGRPSNPARQNNMVDILHGRPDRHTPHARLSPRFQTTLDWMRGTNSGGDSPYSRTPTSYSASRTPSNTGSPLRTPWGNSPPLSHPHTPPTTSQPVSRKDSKDLVDGQR</sequence>
<comment type="caution">
    <text evidence="5">The sequence shown here is derived from an EMBL/GenBank/DDBJ whole genome shotgun (WGS) entry which is preliminary data.</text>
</comment>
<dbReference type="Pfam" id="PF05301">
    <property type="entry name" value="Acetyltransf_16"/>
    <property type="match status" value="1"/>
</dbReference>
<dbReference type="InterPro" id="IPR038746">
    <property type="entry name" value="Atat"/>
</dbReference>
<feature type="compositionally biased region" description="Low complexity" evidence="3">
    <location>
        <begin position="178"/>
        <end position="200"/>
    </location>
</feature>
<dbReference type="CDD" id="cd04301">
    <property type="entry name" value="NAT_SF"/>
    <property type="match status" value="1"/>
</dbReference>
<evidence type="ECO:0000256" key="3">
    <source>
        <dbReference type="SAM" id="MobiDB-lite"/>
    </source>
</evidence>
<dbReference type="Proteomes" id="UP001381693">
    <property type="component" value="Unassembled WGS sequence"/>
</dbReference>
<feature type="region of interest" description="Disordered" evidence="3">
    <location>
        <begin position="169"/>
        <end position="303"/>
    </location>
</feature>
<dbReference type="PANTHER" id="PTHR12327:SF0">
    <property type="entry name" value="ALPHA-TUBULIN N-ACETYLTRANSFERASE 1"/>
    <property type="match status" value="1"/>
</dbReference>
<dbReference type="AlphaFoldDB" id="A0AAN9A909"/>
<protein>
    <submittedName>
        <fullName evidence="5">Alpha-tubulin N-acetyltransferase 1</fullName>
        <ecNumber evidence="5">2.3.1.108</ecNumber>
    </submittedName>
</protein>
<dbReference type="Gene3D" id="3.40.630.30">
    <property type="match status" value="1"/>
</dbReference>
<evidence type="ECO:0000313" key="5">
    <source>
        <dbReference type="EMBL" id="KAK7079028.1"/>
    </source>
</evidence>
<keyword evidence="2 5" id="KW-0012">Acyltransferase</keyword>
<dbReference type="GO" id="GO:0005874">
    <property type="term" value="C:microtubule"/>
    <property type="evidence" value="ECO:0007669"/>
    <property type="project" value="InterPro"/>
</dbReference>
<keyword evidence="1 5" id="KW-0808">Transferase</keyword>